<evidence type="ECO:0000256" key="8">
    <source>
        <dbReference type="ARBA" id="ARBA00050025"/>
    </source>
</evidence>
<dbReference type="SUPFAM" id="SSF111352">
    <property type="entry name" value="Ammonium transporter"/>
    <property type="match status" value="1"/>
</dbReference>
<evidence type="ECO:0000313" key="12">
    <source>
        <dbReference type="Proteomes" id="UP000198649"/>
    </source>
</evidence>
<dbReference type="PANTHER" id="PTHR43029">
    <property type="entry name" value="AMMONIUM TRANSPORTER MEP2"/>
    <property type="match status" value="1"/>
</dbReference>
<feature type="transmembrane region" description="Helical" evidence="9">
    <location>
        <begin position="221"/>
        <end position="241"/>
    </location>
</feature>
<feature type="domain" description="Ammonium transporter AmtB-like" evidence="10">
    <location>
        <begin position="25"/>
        <end position="430"/>
    </location>
</feature>
<evidence type="ECO:0000313" key="11">
    <source>
        <dbReference type="EMBL" id="SFH78343.1"/>
    </source>
</evidence>
<dbReference type="PROSITE" id="PS01219">
    <property type="entry name" value="AMMONIUM_TRANSP"/>
    <property type="match status" value="1"/>
</dbReference>
<proteinExistence type="inferred from homology"/>
<dbReference type="GO" id="GO:0008519">
    <property type="term" value="F:ammonium channel activity"/>
    <property type="evidence" value="ECO:0007669"/>
    <property type="project" value="InterPro"/>
</dbReference>
<evidence type="ECO:0000256" key="1">
    <source>
        <dbReference type="ARBA" id="ARBA00004141"/>
    </source>
</evidence>
<feature type="transmembrane region" description="Helical" evidence="9">
    <location>
        <begin position="305"/>
        <end position="327"/>
    </location>
</feature>
<evidence type="ECO:0000256" key="6">
    <source>
        <dbReference type="ARBA" id="ARBA00023136"/>
    </source>
</evidence>
<comment type="subcellular location">
    <subcellularLocation>
        <location evidence="9">Cell membrane</location>
        <topology evidence="9">Multi-pass membrane protein</topology>
    </subcellularLocation>
    <subcellularLocation>
        <location evidence="1">Membrane</location>
        <topology evidence="1">Multi-pass membrane protein</topology>
    </subcellularLocation>
</comment>
<keyword evidence="5 9" id="KW-1133">Transmembrane helix</keyword>
<evidence type="ECO:0000256" key="3">
    <source>
        <dbReference type="ARBA" id="ARBA00022448"/>
    </source>
</evidence>
<evidence type="ECO:0000256" key="5">
    <source>
        <dbReference type="ARBA" id="ARBA00022989"/>
    </source>
</evidence>
<dbReference type="AlphaFoldDB" id="A0A1I3CV86"/>
<dbReference type="InterPro" id="IPR001905">
    <property type="entry name" value="Ammonium_transpt"/>
</dbReference>
<dbReference type="NCBIfam" id="TIGR00836">
    <property type="entry name" value="amt"/>
    <property type="match status" value="1"/>
</dbReference>
<feature type="transmembrane region" description="Helical" evidence="9">
    <location>
        <begin position="382"/>
        <end position="403"/>
    </location>
</feature>
<dbReference type="InterPro" id="IPR029020">
    <property type="entry name" value="Ammonium/urea_transptr"/>
</dbReference>
<dbReference type="Gene3D" id="1.10.3430.10">
    <property type="entry name" value="Ammonium transporter AmtB like domains"/>
    <property type="match status" value="1"/>
</dbReference>
<name>A0A1I3CV86_9ACTN</name>
<evidence type="ECO:0000256" key="4">
    <source>
        <dbReference type="ARBA" id="ARBA00022692"/>
    </source>
</evidence>
<dbReference type="STRING" id="1005945.SAMN05216561_102233"/>
<feature type="transmembrane region" description="Helical" evidence="9">
    <location>
        <begin position="186"/>
        <end position="209"/>
    </location>
</feature>
<feature type="transmembrane region" description="Helical" evidence="9">
    <location>
        <begin position="113"/>
        <end position="133"/>
    </location>
</feature>
<reference evidence="11 12" key="1">
    <citation type="submission" date="2016-10" db="EMBL/GenBank/DDBJ databases">
        <authorList>
            <person name="de Groot N.N."/>
        </authorList>
    </citation>
    <scope>NUCLEOTIDE SEQUENCE [LARGE SCALE GENOMIC DNA]</scope>
    <source>
        <strain evidence="11 12">CGMCC 1.11156</strain>
    </source>
</reference>
<evidence type="ECO:0000259" key="10">
    <source>
        <dbReference type="Pfam" id="PF00909"/>
    </source>
</evidence>
<dbReference type="GO" id="GO:0005886">
    <property type="term" value="C:plasma membrane"/>
    <property type="evidence" value="ECO:0007669"/>
    <property type="project" value="UniProtKB-SubCell"/>
</dbReference>
<organism evidence="11 12">
    <name type="scientific">Nocardioides psychrotolerans</name>
    <dbReference type="NCBI Taxonomy" id="1005945"/>
    <lineage>
        <taxon>Bacteria</taxon>
        <taxon>Bacillati</taxon>
        <taxon>Actinomycetota</taxon>
        <taxon>Actinomycetes</taxon>
        <taxon>Propionibacteriales</taxon>
        <taxon>Nocardioidaceae</taxon>
        <taxon>Nocardioides</taxon>
    </lineage>
</organism>
<feature type="transmembrane region" description="Helical" evidence="9">
    <location>
        <begin position="145"/>
        <end position="166"/>
    </location>
</feature>
<dbReference type="EMBL" id="FOQG01000002">
    <property type="protein sequence ID" value="SFH78343.1"/>
    <property type="molecule type" value="Genomic_DNA"/>
</dbReference>
<evidence type="ECO:0000256" key="9">
    <source>
        <dbReference type="RuleBase" id="RU362002"/>
    </source>
</evidence>
<evidence type="ECO:0000256" key="2">
    <source>
        <dbReference type="ARBA" id="ARBA00005887"/>
    </source>
</evidence>
<dbReference type="InterPro" id="IPR024041">
    <property type="entry name" value="NH4_transpt_AmtB-like_dom"/>
</dbReference>
<keyword evidence="6 9" id="KW-0472">Membrane</keyword>
<comment type="similarity">
    <text evidence="2 9">Belongs to the ammonia transporter channel (TC 1.A.11.2) family.</text>
</comment>
<accession>A0A1I3CV86</accession>
<feature type="transmembrane region" description="Helical" evidence="9">
    <location>
        <begin position="25"/>
        <end position="45"/>
    </location>
</feature>
<keyword evidence="3 9" id="KW-0813">Transport</keyword>
<dbReference type="PANTHER" id="PTHR43029:SF10">
    <property type="entry name" value="AMMONIUM TRANSPORTER MEP2"/>
    <property type="match status" value="1"/>
</dbReference>
<dbReference type="Pfam" id="PF00909">
    <property type="entry name" value="Ammonium_transp"/>
    <property type="match status" value="1"/>
</dbReference>
<keyword evidence="12" id="KW-1185">Reference proteome</keyword>
<feature type="transmembrane region" description="Helical" evidence="9">
    <location>
        <begin position="253"/>
        <end position="274"/>
    </location>
</feature>
<dbReference type="Proteomes" id="UP000198649">
    <property type="component" value="Unassembled WGS sequence"/>
</dbReference>
<protein>
    <recommendedName>
        <fullName evidence="8 9">Ammonium transporter</fullName>
    </recommendedName>
</protein>
<feature type="transmembrane region" description="Helical" evidence="9">
    <location>
        <begin position="339"/>
        <end position="362"/>
    </location>
</feature>
<keyword evidence="4 9" id="KW-0812">Transmembrane</keyword>
<feature type="transmembrane region" description="Helical" evidence="9">
    <location>
        <begin position="57"/>
        <end position="80"/>
    </location>
</feature>
<gene>
    <name evidence="11" type="ORF">SAMN05216561_102233</name>
</gene>
<feature type="transmembrane region" description="Helical" evidence="9">
    <location>
        <begin position="281"/>
        <end position="299"/>
    </location>
</feature>
<evidence type="ECO:0000256" key="7">
    <source>
        <dbReference type="ARBA" id="ARBA00023177"/>
    </source>
</evidence>
<sequence length="456" mass="46391">MTAPSLLDLAPLVADPTGLDSGDTAWLLAASALVLLMAPGLALFYGGMVRSKSVLNMMMMTFGSLAVVTILWVLVGYSIAFGDDLGLGLVGDPTQYAGLSQLMSEESNGDSSVPLILFAVFQGLFCVITGALVSGAIADRARFGAWMVFVGVWTLVVYAPIAHWIFDFSAGDHVGGWMANNLGVIDFAGGTAVEITSGASGLALALVLGRRIGFGKDPMRPHNLTLVMLGAGLLWFGWFGFNAGSALGANQTAAVVFTTTLLAGAAGALGWLGVERLRDGHATSLGAASGLVSGLVAITPSCASVSPVGAIVMGAVAGVVCALAVGLKYRFGYDDSLDVVGVHLVGGLVGTFGIGLIATAAAPTGVDGLFYGGGLDQLGRQLVGGGAVFVYAFVVSGIIGLVIDKAMGFRIDEEHELNGIDLVVHAETAYDLHATAGARSGSGVLGGSTATREEER</sequence>
<keyword evidence="7 9" id="KW-0924">Ammonia transport</keyword>
<dbReference type="RefSeq" id="WP_246165837.1">
    <property type="nucleotide sequence ID" value="NZ_BKAF01000003.1"/>
</dbReference>
<dbReference type="InterPro" id="IPR018047">
    <property type="entry name" value="Ammonium_transpt_CS"/>
</dbReference>